<sequence length="260" mass="30243">MISLNSHYPNINYPNNALSIKKDENNEYAYAKKDEPKSEEDAYWEDFVQKYFGEMLSKEYANKYGYNGDPDVKEVENSLLERMRKDKLTEEEWEILNGAYDIDNIEFIPRDKIARIREANLLKTLTSASEFARIWVAEKDERKKRFIDALDVKPLTQEEIDKFLNKNKQQSSNSTQESNESGQNPDEKPFKAIQAKSKNKETYKDDNVRNELVKKLLEGKFSTSDELELLFGMKFSDDDTGEFNKILSLNSAPKSIDIKA</sequence>
<dbReference type="AlphaFoldDB" id="A0A5Y8XLN8"/>
<gene>
    <name evidence="2" type="ORF">F0E85_09565</name>
</gene>
<comment type="caution">
    <text evidence="2">The sequence shown here is derived from an EMBL/GenBank/DDBJ whole genome shotgun (WGS) entry which is preliminary data.</text>
</comment>
<proteinExistence type="predicted"/>
<reference evidence="2" key="1">
    <citation type="submission" date="2019-08" db="EMBL/GenBank/DDBJ databases">
        <authorList>
            <person name="Ashton P.M."/>
            <person name="Dallman T."/>
            <person name="Nair S."/>
            <person name="De Pinna E."/>
            <person name="Peters T."/>
            <person name="Grant K."/>
        </authorList>
    </citation>
    <scope>NUCLEOTIDE SEQUENCE</scope>
    <source>
        <strain evidence="2">241883</strain>
    </source>
</reference>
<dbReference type="RefSeq" id="WP_289867952.1">
    <property type="nucleotide sequence ID" value="NZ_JAQAVQ010000022.1"/>
</dbReference>
<evidence type="ECO:0000256" key="1">
    <source>
        <dbReference type="SAM" id="MobiDB-lite"/>
    </source>
</evidence>
<evidence type="ECO:0000313" key="2">
    <source>
        <dbReference type="EMBL" id="ECQ7361814.1"/>
    </source>
</evidence>
<organism evidence="2">
    <name type="scientific">Campylobacter coli</name>
    <dbReference type="NCBI Taxonomy" id="195"/>
    <lineage>
        <taxon>Bacteria</taxon>
        <taxon>Pseudomonadati</taxon>
        <taxon>Campylobacterota</taxon>
        <taxon>Epsilonproteobacteria</taxon>
        <taxon>Campylobacterales</taxon>
        <taxon>Campylobacteraceae</taxon>
        <taxon>Campylobacter</taxon>
    </lineage>
</organism>
<protein>
    <submittedName>
        <fullName evidence="2">Uncharacterized protein</fullName>
    </submittedName>
</protein>
<feature type="region of interest" description="Disordered" evidence="1">
    <location>
        <begin position="164"/>
        <end position="190"/>
    </location>
</feature>
<name>A0A5Y8XLN8_CAMCO</name>
<feature type="compositionally biased region" description="Low complexity" evidence="1">
    <location>
        <begin position="166"/>
        <end position="184"/>
    </location>
</feature>
<accession>A0A5Y8XLN8</accession>
<dbReference type="EMBL" id="AAKCQV010000034">
    <property type="protein sequence ID" value="ECQ7361814.1"/>
    <property type="molecule type" value="Genomic_DNA"/>
</dbReference>